<organism evidence="1 2">
    <name type="scientific">Paraburkholderia polaris</name>
    <dbReference type="NCBI Taxonomy" id="2728848"/>
    <lineage>
        <taxon>Bacteria</taxon>
        <taxon>Pseudomonadati</taxon>
        <taxon>Pseudomonadota</taxon>
        <taxon>Betaproteobacteria</taxon>
        <taxon>Burkholderiales</taxon>
        <taxon>Burkholderiaceae</taxon>
        <taxon>Paraburkholderia</taxon>
    </lineage>
</organism>
<dbReference type="EMBL" id="JABBGJ010000017">
    <property type="protein sequence ID" value="NML99632.1"/>
    <property type="molecule type" value="Genomic_DNA"/>
</dbReference>
<sequence>MAKTIVDKMPTRADVLREATDDLGAVAEVLGWINTLVLHIDEHTGSQDSDPWLQLLRIKELAGLARYLSTSWRGEAENMASKFEEALTEVRHA</sequence>
<protein>
    <submittedName>
        <fullName evidence="1">Uncharacterized protein</fullName>
    </submittedName>
</protein>
<reference evidence="1 2" key="1">
    <citation type="submission" date="2020-04" db="EMBL/GenBank/DDBJ databases">
        <title>Paraburkholderia sp. RP-4-7 isolated from soil.</title>
        <authorList>
            <person name="Dahal R.H."/>
        </authorList>
    </citation>
    <scope>NUCLEOTIDE SEQUENCE [LARGE SCALE GENOMIC DNA]</scope>
    <source>
        <strain evidence="1 2">RP-4-7</strain>
    </source>
</reference>
<keyword evidence="2" id="KW-1185">Reference proteome</keyword>
<comment type="caution">
    <text evidence="1">The sequence shown here is derived from an EMBL/GenBank/DDBJ whole genome shotgun (WGS) entry which is preliminary data.</text>
</comment>
<name>A0A848IEN3_9BURK</name>
<evidence type="ECO:0000313" key="2">
    <source>
        <dbReference type="Proteomes" id="UP000544134"/>
    </source>
</evidence>
<gene>
    <name evidence="1" type="ORF">HHL24_17030</name>
</gene>
<dbReference type="RefSeq" id="WP_169486607.1">
    <property type="nucleotide sequence ID" value="NZ_JABBGJ010000017.1"/>
</dbReference>
<evidence type="ECO:0000313" key="1">
    <source>
        <dbReference type="EMBL" id="NML99632.1"/>
    </source>
</evidence>
<accession>A0A848IEN3</accession>
<proteinExistence type="predicted"/>
<dbReference type="Proteomes" id="UP000544134">
    <property type="component" value="Unassembled WGS sequence"/>
</dbReference>
<dbReference type="AlphaFoldDB" id="A0A848IEN3"/>